<proteinExistence type="predicted"/>
<dbReference type="EMBL" id="HE575320">
    <property type="protein sequence ID" value="CCC91738.1"/>
    <property type="molecule type" value="Genomic_DNA"/>
</dbReference>
<name>G0UQS7_TRYCI</name>
<evidence type="ECO:0000313" key="1">
    <source>
        <dbReference type="EMBL" id="CCC91738.1"/>
    </source>
</evidence>
<dbReference type="AlphaFoldDB" id="G0UQS7"/>
<organism evidence="1">
    <name type="scientific">Trypanosoma congolense (strain IL3000)</name>
    <dbReference type="NCBI Taxonomy" id="1068625"/>
    <lineage>
        <taxon>Eukaryota</taxon>
        <taxon>Discoba</taxon>
        <taxon>Euglenozoa</taxon>
        <taxon>Kinetoplastea</taxon>
        <taxon>Metakinetoplastina</taxon>
        <taxon>Trypanosomatida</taxon>
        <taxon>Trypanosomatidae</taxon>
        <taxon>Trypanosoma</taxon>
        <taxon>Nannomonas</taxon>
    </lineage>
</organism>
<gene>
    <name evidence="1" type="ORF">TCIL3000_7_5520</name>
</gene>
<reference evidence="1" key="1">
    <citation type="journal article" date="2012" name="Proc. Natl. Acad. Sci. U.S.A.">
        <title>Antigenic diversity is generated by distinct evolutionary mechanisms in African trypanosome species.</title>
        <authorList>
            <person name="Jackson A.P."/>
            <person name="Berry A."/>
            <person name="Aslett M."/>
            <person name="Allison H.C."/>
            <person name="Burton P."/>
            <person name="Vavrova-Anderson J."/>
            <person name="Brown R."/>
            <person name="Browne H."/>
            <person name="Corton N."/>
            <person name="Hauser H."/>
            <person name="Gamble J."/>
            <person name="Gilderthorp R."/>
            <person name="Marcello L."/>
            <person name="McQuillan J."/>
            <person name="Otto T.D."/>
            <person name="Quail M.A."/>
            <person name="Sanders M.J."/>
            <person name="van Tonder A."/>
            <person name="Ginger M.L."/>
            <person name="Field M.C."/>
            <person name="Barry J.D."/>
            <person name="Hertz-Fowler C."/>
            <person name="Berriman M."/>
        </authorList>
    </citation>
    <scope>NUCLEOTIDE SEQUENCE</scope>
    <source>
        <strain evidence="1">IL3000</strain>
    </source>
</reference>
<protein>
    <submittedName>
        <fullName evidence="1">Uncharacterized protein</fullName>
    </submittedName>
</protein>
<accession>G0UQS7</accession>
<sequence length="108" mass="12341">MPITTQSGKHAALGRSRPAFSFYWGALSQGYAILRTSLNRAPLLDRAMHTEVLMGLRYYKKRNDNNNVGRWTPFPKKTAQSCVTVQVHTFSCLCKSRLRQRTVLLVKK</sequence>